<sequence length="569" mass="67693">MHNIQGTFQSKVIQRELLSEDLRSFDNSRGYISIQKEFNIPLESPWKQIETIKRKKVKLFDSPLLNDKETTSLNFSTDKKEEDILSKFVQWGTFPIISSDDRPTLQKKHIQYPKTEFMRNHNARINIQKEEQEKYFRQTKTRTQMVQVPQINKNNHYDVKEDNLNLNQQQQQDPKIAKKYAEEFNNYIIKDISTTRRILPQLERLQNDKKKISESNIVNRQRRVYSVIDQSFLQKSDNLDETIDDNLDQKINLRKRRTQIKKCKLKIRLIFVLAVVRISRKYIVQLKERASGVSNLDQQKVVHQKFIDQFGIKNLKYQQKAFAEGIFSKLNSIFQNQKYIKECEEVQRNSDILNRDLKKQRFCQFVSFFLETLDIVTNQQVMSPVLIHLMNLNFFKTNNTQTSLFVANRARYYTIYMHEMTKDQQLLIASEYLLFSQIIPNIFEVFNDLNAKTLEHKNQTLSYLTALCELIQIYFVDNFANLEKIKNKNVRPIQRTFQLQTEENTGFSKAEVIYTSTINSNESIIVEKGFDRSNIKELQNSKPYWDEKMKQKFSKILSNIEKMILIKQN</sequence>
<name>A0A8S1MFR5_9CILI</name>
<accession>A0A8S1MFR5</accession>
<dbReference type="OrthoDB" id="302840at2759"/>
<gene>
    <name evidence="1" type="ORF">PSON_ATCC_30995.1.T0330254</name>
</gene>
<comment type="caution">
    <text evidence="1">The sequence shown here is derived from an EMBL/GenBank/DDBJ whole genome shotgun (WGS) entry which is preliminary data.</text>
</comment>
<keyword evidence="2" id="KW-1185">Reference proteome</keyword>
<protein>
    <submittedName>
        <fullName evidence="1">Uncharacterized protein</fullName>
    </submittedName>
</protein>
<organism evidence="1 2">
    <name type="scientific">Paramecium sonneborni</name>
    <dbReference type="NCBI Taxonomy" id="65129"/>
    <lineage>
        <taxon>Eukaryota</taxon>
        <taxon>Sar</taxon>
        <taxon>Alveolata</taxon>
        <taxon>Ciliophora</taxon>
        <taxon>Intramacronucleata</taxon>
        <taxon>Oligohymenophorea</taxon>
        <taxon>Peniculida</taxon>
        <taxon>Parameciidae</taxon>
        <taxon>Paramecium</taxon>
    </lineage>
</organism>
<dbReference type="AlphaFoldDB" id="A0A8S1MFR5"/>
<dbReference type="EMBL" id="CAJJDN010000033">
    <property type="protein sequence ID" value="CAD8075486.1"/>
    <property type="molecule type" value="Genomic_DNA"/>
</dbReference>
<dbReference type="Proteomes" id="UP000692954">
    <property type="component" value="Unassembled WGS sequence"/>
</dbReference>
<evidence type="ECO:0000313" key="2">
    <source>
        <dbReference type="Proteomes" id="UP000692954"/>
    </source>
</evidence>
<proteinExistence type="predicted"/>
<reference evidence="1" key="1">
    <citation type="submission" date="2021-01" db="EMBL/GenBank/DDBJ databases">
        <authorList>
            <consortium name="Genoscope - CEA"/>
            <person name="William W."/>
        </authorList>
    </citation>
    <scope>NUCLEOTIDE SEQUENCE</scope>
</reference>
<evidence type="ECO:0000313" key="1">
    <source>
        <dbReference type="EMBL" id="CAD8075486.1"/>
    </source>
</evidence>